<feature type="region of interest" description="Disordered" evidence="1">
    <location>
        <begin position="349"/>
        <end position="370"/>
    </location>
</feature>
<reference evidence="2 3" key="1">
    <citation type="journal article" date="2024" name="J Genomics">
        <title>Draft genome sequencing and assembly of Favolaschia claudopus CIRM-BRFM 2984 isolated from oak limbs.</title>
        <authorList>
            <person name="Navarro D."/>
            <person name="Drula E."/>
            <person name="Chaduli D."/>
            <person name="Cazenave R."/>
            <person name="Ahrendt S."/>
            <person name="Wang J."/>
            <person name="Lipzen A."/>
            <person name="Daum C."/>
            <person name="Barry K."/>
            <person name="Grigoriev I.V."/>
            <person name="Favel A."/>
            <person name="Rosso M.N."/>
            <person name="Martin F."/>
        </authorList>
    </citation>
    <scope>NUCLEOTIDE SEQUENCE [LARGE SCALE GENOMIC DNA]</scope>
    <source>
        <strain evidence="2 3">CIRM-BRFM 2984</strain>
    </source>
</reference>
<evidence type="ECO:0000256" key="1">
    <source>
        <dbReference type="SAM" id="MobiDB-lite"/>
    </source>
</evidence>
<protein>
    <submittedName>
        <fullName evidence="2">Uncharacterized protein</fullName>
    </submittedName>
</protein>
<feature type="compositionally biased region" description="Basic and acidic residues" evidence="1">
    <location>
        <begin position="285"/>
        <end position="300"/>
    </location>
</feature>
<evidence type="ECO:0000313" key="3">
    <source>
        <dbReference type="Proteomes" id="UP001362999"/>
    </source>
</evidence>
<proteinExistence type="predicted"/>
<keyword evidence="3" id="KW-1185">Reference proteome</keyword>
<dbReference type="EMBL" id="JAWWNJ010000101">
    <property type="protein sequence ID" value="KAK6995756.1"/>
    <property type="molecule type" value="Genomic_DNA"/>
</dbReference>
<comment type="caution">
    <text evidence="2">The sequence shown here is derived from an EMBL/GenBank/DDBJ whole genome shotgun (WGS) entry which is preliminary data.</text>
</comment>
<dbReference type="Proteomes" id="UP001362999">
    <property type="component" value="Unassembled WGS sequence"/>
</dbReference>
<feature type="region of interest" description="Disordered" evidence="1">
    <location>
        <begin position="143"/>
        <end position="167"/>
    </location>
</feature>
<organism evidence="2 3">
    <name type="scientific">Favolaschia claudopus</name>
    <dbReference type="NCBI Taxonomy" id="2862362"/>
    <lineage>
        <taxon>Eukaryota</taxon>
        <taxon>Fungi</taxon>
        <taxon>Dikarya</taxon>
        <taxon>Basidiomycota</taxon>
        <taxon>Agaricomycotina</taxon>
        <taxon>Agaricomycetes</taxon>
        <taxon>Agaricomycetidae</taxon>
        <taxon>Agaricales</taxon>
        <taxon>Marasmiineae</taxon>
        <taxon>Mycenaceae</taxon>
        <taxon>Favolaschia</taxon>
    </lineage>
</organism>
<dbReference type="AlphaFoldDB" id="A0AAV9ZY78"/>
<feature type="region of interest" description="Disordered" evidence="1">
    <location>
        <begin position="283"/>
        <end position="326"/>
    </location>
</feature>
<sequence length="393" mass="43530">MRLLIAESWMPVRRTLRRISDLIGSHILTTHRLVAIGTSPSQVASHRRPCAVSQYRKHLRRKVPRLDYEATRFKVWCGQNYRYHGENSTNGCSSSIPIDLPLRPLRRIQSVQILAKRPYTMHPARQYVNDPSSLRQIEKNHNKRMRTNARSPESNGPSNPAPSASSPAELSAPFLVALPLTQSFGSEGAGAALSPRSNGHRLFLCHYNLPPFPSSPPTLVAPPPVNSFPQASYRIRVGIKCRCRRGTRATPKDVRDLNDIQRSGQAVGFEVGDVGASCGHGCRRGGGEHDVKSRERRQMHDAAGMVGNPRHPSLVPPSSLDNAQPPDTSLVLPPPTDPCLDHTYTIPVSRSNRAQRKYRHTSTQHPSPPHLHCTFTSTLILIPSTFNLAPAPH</sequence>
<accession>A0AAV9ZY78</accession>
<gene>
    <name evidence="2" type="ORF">R3P38DRAFT_3425130</name>
</gene>
<name>A0AAV9ZY78_9AGAR</name>
<feature type="compositionally biased region" description="Basic residues" evidence="1">
    <location>
        <begin position="353"/>
        <end position="362"/>
    </location>
</feature>
<feature type="compositionally biased region" description="Low complexity" evidence="1">
    <location>
        <begin position="151"/>
        <end position="167"/>
    </location>
</feature>
<evidence type="ECO:0000313" key="2">
    <source>
        <dbReference type="EMBL" id="KAK6995756.1"/>
    </source>
</evidence>